<evidence type="ECO:0000313" key="1">
    <source>
        <dbReference type="EMBL" id="KAA8494440.1"/>
    </source>
</evidence>
<dbReference type="Proteomes" id="UP000324585">
    <property type="component" value="Unassembled WGS sequence"/>
</dbReference>
<keyword evidence="2" id="KW-1185">Reference proteome</keyword>
<comment type="caution">
    <text evidence="1">The sequence shown here is derived from an EMBL/GenBank/DDBJ whole genome shotgun (WGS) entry which is preliminary data.</text>
</comment>
<protein>
    <submittedName>
        <fullName evidence="1">Uncharacterized protein</fullName>
    </submittedName>
</protein>
<sequence>MTACVPLQELLEQAHALRRKTRALAVYEARVTAHRAELCVLKERREAAQQTLMHRDSVQLSLSSRDTTGASDCEEATGAEIAGKTALKVTTCRLDFLTTGREIRLFRERLRRCVHDEALIMEMVHELREIKKALTNYVLAYYEFP</sequence>
<reference evidence="2" key="1">
    <citation type="journal article" date="2019" name="Nat. Commun.">
        <title>Expansion of phycobilisome linker gene families in mesophilic red algae.</title>
        <authorList>
            <person name="Lee J."/>
            <person name="Kim D."/>
            <person name="Bhattacharya D."/>
            <person name="Yoon H.S."/>
        </authorList>
    </citation>
    <scope>NUCLEOTIDE SEQUENCE [LARGE SCALE GENOMIC DNA]</scope>
    <source>
        <strain evidence="2">CCMP 1328</strain>
    </source>
</reference>
<name>A0A5J4YU24_PORPP</name>
<dbReference type="EMBL" id="VRMN01000004">
    <property type="protein sequence ID" value="KAA8494440.1"/>
    <property type="molecule type" value="Genomic_DNA"/>
</dbReference>
<dbReference type="AlphaFoldDB" id="A0A5J4YU24"/>
<organism evidence="1 2">
    <name type="scientific">Porphyridium purpureum</name>
    <name type="common">Red alga</name>
    <name type="synonym">Porphyridium cruentum</name>
    <dbReference type="NCBI Taxonomy" id="35688"/>
    <lineage>
        <taxon>Eukaryota</taxon>
        <taxon>Rhodophyta</taxon>
        <taxon>Bangiophyceae</taxon>
        <taxon>Porphyridiales</taxon>
        <taxon>Porphyridiaceae</taxon>
        <taxon>Porphyridium</taxon>
    </lineage>
</organism>
<gene>
    <name evidence="1" type="ORF">FVE85_2681</name>
</gene>
<accession>A0A5J4YU24</accession>
<evidence type="ECO:0000313" key="2">
    <source>
        <dbReference type="Proteomes" id="UP000324585"/>
    </source>
</evidence>
<proteinExistence type="predicted"/>